<dbReference type="OrthoDB" id="8373799at2"/>
<sequence length="99" mass="10870">MKIILSPQARPDRLVLFKEGDKLVFNGESALVRDFLCVEEHDHPWIAGPVIEIDGEIQVQIILPHGPDAPETTRFPDPITVAVDGQVALPSYGRNGSDT</sequence>
<proteinExistence type="predicted"/>
<dbReference type="AlphaFoldDB" id="A0A1I4ELV0"/>
<dbReference type="RefSeq" id="WP_093324027.1">
    <property type="nucleotide sequence ID" value="NZ_FOSZ01000004.1"/>
</dbReference>
<name>A0A1I4ELV0_9RHOB</name>
<dbReference type="EMBL" id="FOSZ01000004">
    <property type="protein sequence ID" value="SFL05436.1"/>
    <property type="molecule type" value="Genomic_DNA"/>
</dbReference>
<gene>
    <name evidence="1" type="ORF">SAMN04488036_104309</name>
</gene>
<dbReference type="Proteomes" id="UP000198851">
    <property type="component" value="Unassembled WGS sequence"/>
</dbReference>
<accession>A0A1I4ELV0</accession>
<protein>
    <submittedName>
        <fullName evidence="1">Uncharacterized protein</fullName>
    </submittedName>
</protein>
<reference evidence="2" key="1">
    <citation type="submission" date="2016-10" db="EMBL/GenBank/DDBJ databases">
        <authorList>
            <person name="Varghese N."/>
            <person name="Submissions S."/>
        </authorList>
    </citation>
    <scope>NUCLEOTIDE SEQUENCE [LARGE SCALE GENOMIC DNA]</scope>
    <source>
        <strain evidence="2">DSM 28453</strain>
    </source>
</reference>
<evidence type="ECO:0000313" key="1">
    <source>
        <dbReference type="EMBL" id="SFL05436.1"/>
    </source>
</evidence>
<organism evidence="1 2">
    <name type="scientific">Shimia haliotis</name>
    <dbReference type="NCBI Taxonomy" id="1280847"/>
    <lineage>
        <taxon>Bacteria</taxon>
        <taxon>Pseudomonadati</taxon>
        <taxon>Pseudomonadota</taxon>
        <taxon>Alphaproteobacteria</taxon>
        <taxon>Rhodobacterales</taxon>
        <taxon>Roseobacteraceae</taxon>
    </lineage>
</organism>
<evidence type="ECO:0000313" key="2">
    <source>
        <dbReference type="Proteomes" id="UP000198851"/>
    </source>
</evidence>
<dbReference type="STRING" id="1280847.SAMN04488036_104309"/>
<keyword evidence="2" id="KW-1185">Reference proteome</keyword>